<name>A0ACC1NZQ4_9PEZI</name>
<keyword evidence="2" id="KW-1185">Reference proteome</keyword>
<dbReference type="Proteomes" id="UP001143856">
    <property type="component" value="Unassembled WGS sequence"/>
</dbReference>
<proteinExistence type="predicted"/>
<dbReference type="EMBL" id="JAPDGR010001335">
    <property type="protein sequence ID" value="KAJ2983966.1"/>
    <property type="molecule type" value="Genomic_DNA"/>
</dbReference>
<comment type="caution">
    <text evidence="1">The sequence shown here is derived from an EMBL/GenBank/DDBJ whole genome shotgun (WGS) entry which is preliminary data.</text>
</comment>
<accession>A0ACC1NZQ4</accession>
<evidence type="ECO:0000313" key="1">
    <source>
        <dbReference type="EMBL" id="KAJ2983966.1"/>
    </source>
</evidence>
<protein>
    <submittedName>
        <fullName evidence="1">Uncharacterized protein</fullName>
    </submittedName>
</protein>
<gene>
    <name evidence="1" type="ORF">NUW58_g6157</name>
</gene>
<organism evidence="1 2">
    <name type="scientific">Xylaria curta</name>
    <dbReference type="NCBI Taxonomy" id="42375"/>
    <lineage>
        <taxon>Eukaryota</taxon>
        <taxon>Fungi</taxon>
        <taxon>Dikarya</taxon>
        <taxon>Ascomycota</taxon>
        <taxon>Pezizomycotina</taxon>
        <taxon>Sordariomycetes</taxon>
        <taxon>Xylariomycetidae</taxon>
        <taxon>Xylariales</taxon>
        <taxon>Xylariaceae</taxon>
        <taxon>Xylaria</taxon>
    </lineage>
</organism>
<reference evidence="1" key="1">
    <citation type="submission" date="2022-10" db="EMBL/GenBank/DDBJ databases">
        <title>Genome Sequence of Xylaria curta.</title>
        <authorList>
            <person name="Buettner E."/>
        </authorList>
    </citation>
    <scope>NUCLEOTIDE SEQUENCE</scope>
    <source>
        <strain evidence="1">Babe10</strain>
    </source>
</reference>
<evidence type="ECO:0000313" key="2">
    <source>
        <dbReference type="Proteomes" id="UP001143856"/>
    </source>
</evidence>
<sequence length="496" mass="56204">MSFLLYALGATALACCIQLLRTRHRRHLTAIPGPILASFSNIWKIAAIYHEDMPGWNVSVHKKYGPVVRIGPNHVSFASPEAFQVIYTSRDLFTKRRRDQSDFYEVGAPTYRDEPLENLFSLRDAPRHAALRRNIGGLYTKAAVADFESKIDDCVMLFMKQLTNRTRIEPAKLDMSLWLHLLAFDCLGEINVSKKLGLLETGRDVNGFIETSDKIFYIVGLFTQAPILQRLLGYLRSRAPAEEAEPILKFTLNEVKTRTESLHPQGDMLGKLLGVHYKQPEKVTIRDLTAAIFINLTAGHDVLAITLRAIWYYLACNPRVKSKLRDEIKLVNNQLSSSDILPYSEISKLPYLNAVIHETLRVHPNTGTIIERKAPPGGATIDGYYIPGGTIVGVNAWVLHRNEVYGRDTDQFRPERWLEASTEERLRMNQFLFSFGAGTHTCIGKNIAMMMVSKAVLEFYRRFDATLALPPPEHTWKVHGSWVTKQTEMDMIVSGM</sequence>